<keyword evidence="1" id="KW-0812">Transmembrane</keyword>
<comment type="caution">
    <text evidence="2">The sequence shown here is derived from an EMBL/GenBank/DDBJ whole genome shotgun (WGS) entry which is preliminary data.</text>
</comment>
<dbReference type="Proteomes" id="UP000664167">
    <property type="component" value="Unassembled WGS sequence"/>
</dbReference>
<protein>
    <submittedName>
        <fullName evidence="2">Uncharacterized protein</fullName>
    </submittedName>
</protein>
<reference evidence="2" key="1">
    <citation type="submission" date="2021-03" db="EMBL/GenBank/DDBJ databases">
        <title>Streptomyces poriferae sp. nov., a novel marine sponge-derived Actinobacteria species with anti-MRSA activity.</title>
        <authorList>
            <person name="Sandoval-Powers M."/>
            <person name="Kralova S."/>
            <person name="Nguyen G.-S."/>
            <person name="Fawwal D."/>
            <person name="Degnes K."/>
            <person name="Klinkenberg G."/>
            <person name="Sletta H."/>
            <person name="Wentzel A."/>
            <person name="Liles M.R."/>
        </authorList>
    </citation>
    <scope>NUCLEOTIDE SEQUENCE</scope>
    <source>
        <strain evidence="2">DSM 41794</strain>
    </source>
</reference>
<gene>
    <name evidence="2" type="ORF">J0695_24130</name>
</gene>
<organism evidence="2 3">
    <name type="scientific">Streptomyces beijiangensis</name>
    <dbReference type="NCBI Taxonomy" id="163361"/>
    <lineage>
        <taxon>Bacteria</taxon>
        <taxon>Bacillati</taxon>
        <taxon>Actinomycetota</taxon>
        <taxon>Actinomycetes</taxon>
        <taxon>Kitasatosporales</taxon>
        <taxon>Streptomycetaceae</taxon>
        <taxon>Streptomyces</taxon>
    </lineage>
</organism>
<evidence type="ECO:0000313" key="2">
    <source>
        <dbReference type="EMBL" id="MBO0514860.1"/>
    </source>
</evidence>
<feature type="transmembrane region" description="Helical" evidence="1">
    <location>
        <begin position="31"/>
        <end position="52"/>
    </location>
</feature>
<feature type="transmembrane region" description="Helical" evidence="1">
    <location>
        <begin position="207"/>
        <end position="226"/>
    </location>
</feature>
<feature type="transmembrane region" description="Helical" evidence="1">
    <location>
        <begin position="232"/>
        <end position="248"/>
    </location>
</feature>
<sequence>MAVRAMATAGIGPGRGGDGLQPPGRARLTGVLLILFSVASAALCYVAFTAWLPSDRERYQDYRSAEQCPADATAQVRAEKDCLSTWHFTVVKAEIKNSGKTSTYKATLKDKDSWQGVVRFGDPGPLLKRLKPDDQVTATVWRREIVVLSKDGIRQNSSEAPRDELQMNAALGMLAVLLAAQAFVFGAVRLARPRHYQPFTWSPYGKWLLITIVSACFGVGLPAVWIGLPWQIVPIGTVLVVVCAAVLIHRRLRRRSAGGV</sequence>
<feature type="transmembrane region" description="Helical" evidence="1">
    <location>
        <begin position="165"/>
        <end position="186"/>
    </location>
</feature>
<dbReference type="RefSeq" id="WP_206964850.1">
    <property type="nucleotide sequence ID" value="NZ_JBHSJN010000005.1"/>
</dbReference>
<dbReference type="AlphaFoldDB" id="A0A939FD61"/>
<keyword evidence="1" id="KW-0472">Membrane</keyword>
<keyword evidence="1" id="KW-1133">Transmembrane helix</keyword>
<proteinExistence type="predicted"/>
<evidence type="ECO:0000256" key="1">
    <source>
        <dbReference type="SAM" id="Phobius"/>
    </source>
</evidence>
<dbReference type="EMBL" id="JAFLRJ010000238">
    <property type="protein sequence ID" value="MBO0514860.1"/>
    <property type="molecule type" value="Genomic_DNA"/>
</dbReference>
<accession>A0A939FD61</accession>
<name>A0A939FD61_9ACTN</name>
<evidence type="ECO:0000313" key="3">
    <source>
        <dbReference type="Proteomes" id="UP000664167"/>
    </source>
</evidence>
<keyword evidence="3" id="KW-1185">Reference proteome</keyword>